<dbReference type="AlphaFoldDB" id="A0A9D7AGD9"/>
<keyword evidence="4" id="KW-1185">Reference proteome</keyword>
<evidence type="ECO:0000313" key="3">
    <source>
        <dbReference type="Proteomes" id="UP000807542"/>
    </source>
</evidence>
<evidence type="ECO:0000313" key="2">
    <source>
        <dbReference type="EMBL" id="MBK5175528.1"/>
    </source>
</evidence>
<protein>
    <submittedName>
        <fullName evidence="2">Uncharacterized protein</fullName>
    </submittedName>
</protein>
<name>A0A9D7AGD9_9GAMM</name>
<sequence length="291" mass="33130">MKKSKTFTVRFYKVRFGADGKQGNLGEVLVKEVKARKQLPIMKAGDSAYQVRGLNFADDQSISGYLVRFRNDKPSVGSQTNLTEEVLELEDGKEFIEKNHFILFQENEESELLTHQSCMEGAHVRTLFKYFTFLINEKETISYDEILTKESLDVIFNKGMIKSVEFSIAKPKKAAYQPDPEDGWTQEAFEMMEETGATVITSKVAIRAKNKGLKGKIIGSIKKLIGSDQTTKLKVKMSDESEPIDLLTERVYGKIEVQLTAESTIDSIKVYDEIRGLKDKKQKYLDIYFKA</sequence>
<evidence type="ECO:0000313" key="4">
    <source>
        <dbReference type="Proteomes" id="UP001296969"/>
    </source>
</evidence>
<dbReference type="EMBL" id="JADRCQ010000001">
    <property type="protein sequence ID" value="MBK5072219.1"/>
    <property type="molecule type" value="Genomic_DNA"/>
</dbReference>
<dbReference type="Proteomes" id="UP001296969">
    <property type="component" value="Unassembled WGS sequence"/>
</dbReference>
<organism evidence="2 3">
    <name type="scientific">Limnobaculum xujianqingii</name>
    <dbReference type="NCBI Taxonomy" id="2738837"/>
    <lineage>
        <taxon>Bacteria</taxon>
        <taxon>Pseudomonadati</taxon>
        <taxon>Pseudomonadota</taxon>
        <taxon>Gammaproteobacteria</taxon>
        <taxon>Enterobacterales</taxon>
        <taxon>Budviciaceae</taxon>
        <taxon>Limnobaculum</taxon>
    </lineage>
</organism>
<dbReference type="Pfam" id="PF20505">
    <property type="entry name" value="DUF6731"/>
    <property type="match status" value="1"/>
</dbReference>
<reference evidence="2 4" key="1">
    <citation type="submission" date="2020-11" db="EMBL/GenBank/DDBJ databases">
        <title>Insectihabitans protaetiae gen. nov. sp. nov. and Insectihabitans allomyrinae sp. nov., isolated from larvae of Protaetia brevitarsis seulensis and Allomyrina dichotoma, respectively.</title>
        <authorList>
            <person name="Lee S.D."/>
            <person name="Byeon Y.-S."/>
            <person name="Kim S.-M."/>
            <person name="Yang H.L."/>
            <person name="Kim I.S."/>
        </authorList>
    </citation>
    <scope>NUCLEOTIDE SEQUENCE</scope>
    <source>
        <strain evidence="2">CWB-B4</strain>
        <strain evidence="1 4">CWB-B43</strain>
    </source>
</reference>
<comment type="caution">
    <text evidence="2">The sequence shown here is derived from an EMBL/GenBank/DDBJ whole genome shotgun (WGS) entry which is preliminary data.</text>
</comment>
<proteinExistence type="predicted"/>
<evidence type="ECO:0000313" key="1">
    <source>
        <dbReference type="EMBL" id="MBK5072219.1"/>
    </source>
</evidence>
<dbReference type="InterPro" id="IPR046618">
    <property type="entry name" value="DUF6731"/>
</dbReference>
<accession>A0A9D7AGD9</accession>
<gene>
    <name evidence="2" type="ORF">I2492_04210</name>
    <name evidence="1" type="ORF">I2493_04210</name>
</gene>
<dbReference type="EMBL" id="JADRCP010000001">
    <property type="protein sequence ID" value="MBK5175528.1"/>
    <property type="molecule type" value="Genomic_DNA"/>
</dbReference>
<dbReference type="RefSeq" id="WP_228397381.1">
    <property type="nucleotide sequence ID" value="NZ_JADRCP010000001.1"/>
</dbReference>
<dbReference type="Proteomes" id="UP000807542">
    <property type="component" value="Unassembled WGS sequence"/>
</dbReference>